<dbReference type="HOGENOM" id="CLU_216266_0_0_9"/>
<sequence length="48" mass="5300">MSRKKVKIVLLLASIVLLGLLASSSYGYFNGEAEAKIPTLEVEYNNKK</sequence>
<reference evidence="1 2" key="1">
    <citation type="submission" date="2013-11" db="EMBL/GenBank/DDBJ databases">
        <title>Complete genome sequence of Clostridum sp. M2/40.</title>
        <authorList>
            <person name="Wibberg D."/>
            <person name="Puehler A."/>
            <person name="Schlueter A."/>
        </authorList>
    </citation>
    <scope>NUCLEOTIDE SEQUENCE [LARGE SCALE GENOMIC DNA]</scope>
    <source>
        <strain evidence="2">M2/40</strain>
    </source>
</reference>
<dbReference type="STRING" id="1216932.CM240_0113"/>
<dbReference type="AlphaFoldDB" id="W6RZ29"/>
<name>W6RZ29_9CLOT</name>
<organism evidence="1 2">
    <name type="scientific">Clostridium bornimense</name>
    <dbReference type="NCBI Taxonomy" id="1216932"/>
    <lineage>
        <taxon>Bacteria</taxon>
        <taxon>Bacillati</taxon>
        <taxon>Bacillota</taxon>
        <taxon>Clostridia</taxon>
        <taxon>Eubacteriales</taxon>
        <taxon>Clostridiaceae</taxon>
        <taxon>Clostridium</taxon>
    </lineage>
</organism>
<dbReference type="EMBL" id="HG917868">
    <property type="protein sequence ID" value="CDM67292.1"/>
    <property type="molecule type" value="Genomic_DNA"/>
</dbReference>
<evidence type="ECO:0000313" key="1">
    <source>
        <dbReference type="EMBL" id="CDM67292.1"/>
    </source>
</evidence>
<protein>
    <submittedName>
        <fullName evidence="1">Putative membrane protein</fullName>
    </submittedName>
</protein>
<dbReference type="RefSeq" id="WP_156930484.1">
    <property type="nucleotide sequence ID" value="NZ_HG917868.1"/>
</dbReference>
<dbReference type="PATRIC" id="fig|1216932.3.peg.99"/>
<gene>
    <name evidence="1" type="ORF">CM240_0113</name>
</gene>
<evidence type="ECO:0000313" key="2">
    <source>
        <dbReference type="Proteomes" id="UP000019426"/>
    </source>
</evidence>
<proteinExistence type="predicted"/>
<keyword evidence="2" id="KW-1185">Reference proteome</keyword>
<dbReference type="Proteomes" id="UP000019426">
    <property type="component" value="Chromosome M2/40_rep1"/>
</dbReference>
<accession>W6RZ29</accession>
<dbReference type="KEGG" id="clt:CM240_0113"/>